<organism evidence="2 3">
    <name type="scientific">Mesoplasma coleopterae</name>
    <dbReference type="NCBI Taxonomy" id="324078"/>
    <lineage>
        <taxon>Bacteria</taxon>
        <taxon>Bacillati</taxon>
        <taxon>Mycoplasmatota</taxon>
        <taxon>Mollicutes</taxon>
        <taxon>Entomoplasmatales</taxon>
        <taxon>Entomoplasmataceae</taxon>
        <taxon>Mesoplasma</taxon>
    </lineage>
</organism>
<gene>
    <name evidence="2" type="ORF">MCOLE_v1c04560</name>
</gene>
<dbReference type="AlphaFoldDB" id="A0A2K8P3D0"/>
<dbReference type="RefSeq" id="WP_157844806.1">
    <property type="nucleotide sequence ID" value="NZ_CP024968.1"/>
</dbReference>
<evidence type="ECO:0008006" key="4">
    <source>
        <dbReference type="Google" id="ProtNLM"/>
    </source>
</evidence>
<accession>A0A2K8P3D0</accession>
<keyword evidence="3" id="KW-1185">Reference proteome</keyword>
<name>A0A2K8P3D0_9MOLU</name>
<reference evidence="2 3" key="1">
    <citation type="submission" date="2017-11" db="EMBL/GenBank/DDBJ databases">
        <title>Genome sequence of Mesoplasma coleopterae BARC 779 (ATCC 49583).</title>
        <authorList>
            <person name="Lo W.-S."/>
            <person name="Kuo C.-H."/>
        </authorList>
    </citation>
    <scope>NUCLEOTIDE SEQUENCE [LARGE SCALE GENOMIC DNA]</scope>
    <source>
        <strain evidence="2 3">BARC 779</strain>
    </source>
</reference>
<dbReference type="KEGG" id="mcol:MCOLE_v1c04560"/>
<sequence>MNKLKKIITILGATLISTSAMTGVVACTYLDTEKESINNKLKEVVTSTSSYFKGAILANSRNINGQQADKYIGSLQSYQIINNSSERTYMNEVFKTFLDIDQAEEYMSDLYKKDDFNVEIQENKWRNNFEIIDSAFNEIYRLVGVKFDPALWRTALPILIQNLNGKQIVSIQEIFGKIENLFNIFKDVNVPSYKNLSDMGVKTNKDLKVYFSSELTLFIGSLFGKEMKPFNFKDATLNYYDWNTNSFFELFKKDNENQYEKQKSFTSKTLSHLFNALFGINWYIQNFTTDEYNLSVEEIKDDNHIFSKSKTNIEIIKEVNNKLINEEIINAVNFDGILQFLYDLFSDEIDTNSYKLLRTFKILFQVDDDIINKNTKLDFDTKILKLGEKTLDVKFGDWKNNGKNENGALNLFFGSTINGIIRGLLKDFDKDGGIIDFLNSIGMGSEQISGVFSGIISSILSGIDMTHFFSSLPKQINGSLNNVIEGWNDKLFGSFKDSLKKATVTVDKLAQKYAWLVNNEGSFTNKFLGYLVNTDIRKLMKVLGKENDLPIELPKISLKQIINIKITKNIRIGDILSKSTEFVGSFINLFLKGAAPKLQNIGYSLNNTSLADNPEFKLRDNFGNMITIERAIKTVDKNLLILKDDKYTTTDMALAKYLLNFPAMQIYIPKEHGFKTGRWLTGIEAVRWIMGIGVELQDGTINNNFFRENTIMYSLSRLWDDETGKFINYIFENLKNLLKVIDSLIPKPEEINFEEELSNSRFSEKLISYSNLKNPSVESRIIYEINYSYNEIRNKYIVKLVLPAKNEGFLPKYQIEEFKKIN</sequence>
<dbReference type="EMBL" id="CP024968">
    <property type="protein sequence ID" value="ATZ20968.1"/>
    <property type="molecule type" value="Genomic_DNA"/>
</dbReference>
<evidence type="ECO:0000313" key="2">
    <source>
        <dbReference type="EMBL" id="ATZ20968.1"/>
    </source>
</evidence>
<feature type="chain" id="PRO_5014726608" description="MOLPALP family lipoprotein" evidence="1">
    <location>
        <begin position="23"/>
        <end position="822"/>
    </location>
</feature>
<keyword evidence="1" id="KW-0732">Signal</keyword>
<evidence type="ECO:0000313" key="3">
    <source>
        <dbReference type="Proteomes" id="UP000232221"/>
    </source>
</evidence>
<evidence type="ECO:0000256" key="1">
    <source>
        <dbReference type="SAM" id="SignalP"/>
    </source>
</evidence>
<dbReference type="Proteomes" id="UP000232221">
    <property type="component" value="Chromosome"/>
</dbReference>
<dbReference type="PROSITE" id="PS51257">
    <property type="entry name" value="PROKAR_LIPOPROTEIN"/>
    <property type="match status" value="1"/>
</dbReference>
<feature type="signal peptide" evidence="1">
    <location>
        <begin position="1"/>
        <end position="22"/>
    </location>
</feature>
<proteinExistence type="predicted"/>
<protein>
    <recommendedName>
        <fullName evidence="4">MOLPALP family lipoprotein</fullName>
    </recommendedName>
</protein>
<dbReference type="OrthoDB" id="391737at2"/>